<evidence type="ECO:0000313" key="2">
    <source>
        <dbReference type="Proteomes" id="UP000214975"/>
    </source>
</evidence>
<proteinExistence type="predicted"/>
<dbReference type="EMBL" id="CP016893">
    <property type="protein sequence ID" value="AST57087.1"/>
    <property type="molecule type" value="Genomic_DNA"/>
</dbReference>
<protein>
    <submittedName>
        <fullName evidence="1">Acetyl esterase</fullName>
    </submittedName>
</protein>
<dbReference type="AlphaFoldDB" id="A0A223HXH7"/>
<dbReference type="Proteomes" id="UP000214975">
    <property type="component" value="Chromosome"/>
</dbReference>
<sequence>MLIKNIQLWEDDEYAKLITYILDNSKEFRFNKKRPAVIICPGRSISLNFR</sequence>
<name>A0A223HXH7_THETR</name>
<reference evidence="1 2" key="1">
    <citation type="submission" date="2016-08" db="EMBL/GenBank/DDBJ databases">
        <title>A novel genetic cassette of butanologenic Thermoanaerobacterium thermosaccharolyticum that directly convert cellulose to butanol.</title>
        <authorList>
            <person name="Li T."/>
            <person name="He J."/>
        </authorList>
    </citation>
    <scope>NUCLEOTIDE SEQUENCE [LARGE SCALE GENOMIC DNA]</scope>
    <source>
        <strain evidence="1 2">TG57</strain>
    </source>
</reference>
<gene>
    <name evidence="1" type="ORF">Thert_00962</name>
</gene>
<organism evidence="1 2">
    <name type="scientific">Thermoanaerobacterium thermosaccharolyticum</name>
    <name type="common">Clostridium thermosaccharolyticum</name>
    <dbReference type="NCBI Taxonomy" id="1517"/>
    <lineage>
        <taxon>Bacteria</taxon>
        <taxon>Bacillati</taxon>
        <taxon>Bacillota</taxon>
        <taxon>Clostridia</taxon>
        <taxon>Thermoanaerobacterales</taxon>
        <taxon>Thermoanaerobacteraceae</taxon>
        <taxon>Thermoanaerobacterium</taxon>
    </lineage>
</organism>
<dbReference type="RefSeq" id="WP_217348820.1">
    <property type="nucleotide sequence ID" value="NZ_CP016893.1"/>
</dbReference>
<evidence type="ECO:0000313" key="1">
    <source>
        <dbReference type="EMBL" id="AST57087.1"/>
    </source>
</evidence>
<accession>A0A223HXH7</accession>